<evidence type="ECO:0000313" key="2">
    <source>
        <dbReference type="Proteomes" id="UP000238071"/>
    </source>
</evidence>
<protein>
    <recommendedName>
        <fullName evidence="3">Helix-turn-helix protein</fullName>
    </recommendedName>
</protein>
<name>A0A2S6GR71_9GAMM</name>
<keyword evidence="2" id="KW-1185">Reference proteome</keyword>
<reference evidence="1 2" key="1">
    <citation type="submission" date="2018-02" db="EMBL/GenBank/DDBJ databases">
        <title>Subsurface microbial communities from deep shales in Ohio and West Virginia, USA.</title>
        <authorList>
            <person name="Wrighton K."/>
        </authorList>
    </citation>
    <scope>NUCLEOTIDE SEQUENCE [LARGE SCALE GENOMIC DNA]</scope>
    <source>
        <strain evidence="1 2">OWC-G53F</strain>
    </source>
</reference>
<evidence type="ECO:0000313" key="1">
    <source>
        <dbReference type="EMBL" id="PPK67724.1"/>
    </source>
</evidence>
<gene>
    <name evidence="1" type="ORF">B0F88_11364</name>
</gene>
<comment type="caution">
    <text evidence="1">The sequence shown here is derived from an EMBL/GenBank/DDBJ whole genome shotgun (WGS) entry which is preliminary data.</text>
</comment>
<sequence length="126" mass="14521">MAKKKPRLGFDQRGGVLAVSRAMRESYAYASMPATAKVLMDLLQMQWRNDRPVAYGVREAAQKIGCTANTATKAFKILSERGFIVCDAESLFNSKTGSKSREWRLTWMPFEYRDPIHNWEKWQPEN</sequence>
<dbReference type="EMBL" id="PTIY01000013">
    <property type="protein sequence ID" value="PPK67724.1"/>
    <property type="molecule type" value="Genomic_DNA"/>
</dbReference>
<organism evidence="1 2">
    <name type="scientific">Methylobacter tundripaludum</name>
    <dbReference type="NCBI Taxonomy" id="173365"/>
    <lineage>
        <taxon>Bacteria</taxon>
        <taxon>Pseudomonadati</taxon>
        <taxon>Pseudomonadota</taxon>
        <taxon>Gammaproteobacteria</taxon>
        <taxon>Methylococcales</taxon>
        <taxon>Methylococcaceae</taxon>
        <taxon>Methylobacter</taxon>
    </lineage>
</organism>
<accession>A0A2S6GR71</accession>
<proteinExistence type="predicted"/>
<dbReference type="AlphaFoldDB" id="A0A2S6GR71"/>
<evidence type="ECO:0008006" key="3">
    <source>
        <dbReference type="Google" id="ProtNLM"/>
    </source>
</evidence>
<dbReference type="RefSeq" id="WP_258076688.1">
    <property type="nucleotide sequence ID" value="NZ_PTIY01000013.1"/>
</dbReference>
<dbReference type="Proteomes" id="UP000238071">
    <property type="component" value="Unassembled WGS sequence"/>
</dbReference>